<dbReference type="GO" id="GO:0016998">
    <property type="term" value="P:cell wall macromolecule catabolic process"/>
    <property type="evidence" value="ECO:0007669"/>
    <property type="project" value="InterPro"/>
</dbReference>
<evidence type="ECO:0000256" key="1">
    <source>
        <dbReference type="ARBA" id="ARBA00010646"/>
    </source>
</evidence>
<dbReference type="InterPro" id="IPR017853">
    <property type="entry name" value="GH"/>
</dbReference>
<gene>
    <name evidence="2" type="primary">yegX</name>
    <name evidence="2" type="ORF">g.60226</name>
</gene>
<dbReference type="Gene3D" id="3.20.20.80">
    <property type="entry name" value="Glycosidases"/>
    <property type="match status" value="1"/>
</dbReference>
<dbReference type="CDD" id="cd00599">
    <property type="entry name" value="GH25_muramidase"/>
    <property type="match status" value="1"/>
</dbReference>
<evidence type="ECO:0008006" key="3">
    <source>
        <dbReference type="Google" id="ProtNLM"/>
    </source>
</evidence>
<dbReference type="GO" id="GO:0016052">
    <property type="term" value="P:carbohydrate catabolic process"/>
    <property type="evidence" value="ECO:0007669"/>
    <property type="project" value="TreeGrafter"/>
</dbReference>
<dbReference type="Pfam" id="PF01183">
    <property type="entry name" value="Glyco_hydro_25"/>
    <property type="match status" value="1"/>
</dbReference>
<dbReference type="PANTHER" id="PTHR34135">
    <property type="entry name" value="LYSOZYME"/>
    <property type="match status" value="1"/>
</dbReference>
<dbReference type="InterPro" id="IPR002053">
    <property type="entry name" value="Glyco_hydro_25"/>
</dbReference>
<comment type="similarity">
    <text evidence="1">Belongs to the glycosyl hydrolase 25 family.</text>
</comment>
<accession>A0A2S2Q6Y2</accession>
<name>A0A2S2Q6Y2_9HEMI</name>
<dbReference type="GO" id="GO:0003796">
    <property type="term" value="F:lysozyme activity"/>
    <property type="evidence" value="ECO:0007669"/>
    <property type="project" value="InterPro"/>
</dbReference>
<sequence>MFDPQYRTYQRLAEKEGLLWGAYHFGTKANGVMQAKHFLSKVGNTSKTLLVLDIEPYKNKIMTQNQAEDFIKTVQKIAGSVIMIYGSYNTLNNYSTPFLRNIPLWIAYYNTQLKIPFGWDKWVLWQYTNGIKGPWPHEVIGIGLCDRDIFNGSVDKLKAFWPNGSSNF</sequence>
<dbReference type="AlphaFoldDB" id="A0A2S2Q6Y2"/>
<organism evidence="2">
    <name type="scientific">Sipha flava</name>
    <name type="common">yellow sugarcane aphid</name>
    <dbReference type="NCBI Taxonomy" id="143950"/>
    <lineage>
        <taxon>Eukaryota</taxon>
        <taxon>Metazoa</taxon>
        <taxon>Ecdysozoa</taxon>
        <taxon>Arthropoda</taxon>
        <taxon>Hexapoda</taxon>
        <taxon>Insecta</taxon>
        <taxon>Pterygota</taxon>
        <taxon>Neoptera</taxon>
        <taxon>Paraneoptera</taxon>
        <taxon>Hemiptera</taxon>
        <taxon>Sternorrhyncha</taxon>
        <taxon>Aphidomorpha</taxon>
        <taxon>Aphidoidea</taxon>
        <taxon>Aphididae</taxon>
        <taxon>Sipha</taxon>
    </lineage>
</organism>
<dbReference type="PROSITE" id="PS51904">
    <property type="entry name" value="GLYCOSYL_HYDROL_F25_2"/>
    <property type="match status" value="1"/>
</dbReference>
<proteinExistence type="inferred from homology"/>
<dbReference type="PANTHER" id="PTHR34135:SF2">
    <property type="entry name" value="LYSOZYME"/>
    <property type="match status" value="1"/>
</dbReference>
<dbReference type="EMBL" id="GGMS01004274">
    <property type="protein sequence ID" value="MBY73477.1"/>
    <property type="molecule type" value="Transcribed_RNA"/>
</dbReference>
<dbReference type="SUPFAM" id="SSF51445">
    <property type="entry name" value="(Trans)glycosidases"/>
    <property type="match status" value="1"/>
</dbReference>
<protein>
    <recommendedName>
        <fullName evidence="3">Lysozyme M1</fullName>
    </recommendedName>
</protein>
<dbReference type="GO" id="GO:0009253">
    <property type="term" value="P:peptidoglycan catabolic process"/>
    <property type="evidence" value="ECO:0007669"/>
    <property type="project" value="InterPro"/>
</dbReference>
<reference evidence="2" key="1">
    <citation type="submission" date="2018-04" db="EMBL/GenBank/DDBJ databases">
        <title>Transcriptome assembly of Sipha flava.</title>
        <authorList>
            <person name="Scully E.D."/>
            <person name="Geib S.M."/>
            <person name="Palmer N.A."/>
            <person name="Koch K."/>
            <person name="Bradshaw J."/>
            <person name="Heng-Moss T."/>
            <person name="Sarath G."/>
        </authorList>
    </citation>
    <scope>NUCLEOTIDE SEQUENCE</scope>
</reference>
<evidence type="ECO:0000313" key="2">
    <source>
        <dbReference type="EMBL" id="MBY73477.1"/>
    </source>
</evidence>